<dbReference type="Proteomes" id="UP000275267">
    <property type="component" value="Unassembled WGS sequence"/>
</dbReference>
<sequence length="173" mass="19510">MRCEPALYRRMWPRQRGGGDPRRPVLPRSSLEGHGRGTARLGSRAARCVPAHGAGRRVGWTWCSGRRRETESQDRITRASSAQRGRGLYHRSRTGLACAPHAGAERRRRVESPRRGGTLARSRKATGCVLGWPPEAGRPRSRRREWSSRAPVLAYREYYEGAGCARCRRRSPP</sequence>
<evidence type="ECO:0000313" key="3">
    <source>
        <dbReference type="Proteomes" id="UP000275267"/>
    </source>
</evidence>
<feature type="region of interest" description="Disordered" evidence="1">
    <location>
        <begin position="12"/>
        <end position="44"/>
    </location>
</feature>
<proteinExistence type="predicted"/>
<protein>
    <submittedName>
        <fullName evidence="2">Uncharacterized protein</fullName>
    </submittedName>
</protein>
<dbReference type="AlphaFoldDB" id="A0A3L6RW17"/>
<gene>
    <name evidence="2" type="ORF">C2845_PM11G26470</name>
</gene>
<feature type="region of interest" description="Disordered" evidence="1">
    <location>
        <begin position="67"/>
        <end position="147"/>
    </location>
</feature>
<keyword evidence="3" id="KW-1185">Reference proteome</keyword>
<evidence type="ECO:0000313" key="2">
    <source>
        <dbReference type="EMBL" id="RLN09630.1"/>
    </source>
</evidence>
<accession>A0A3L6RW17</accession>
<evidence type="ECO:0000256" key="1">
    <source>
        <dbReference type="SAM" id="MobiDB-lite"/>
    </source>
</evidence>
<organism evidence="2 3">
    <name type="scientific">Panicum miliaceum</name>
    <name type="common">Proso millet</name>
    <name type="synonym">Broomcorn millet</name>
    <dbReference type="NCBI Taxonomy" id="4540"/>
    <lineage>
        <taxon>Eukaryota</taxon>
        <taxon>Viridiplantae</taxon>
        <taxon>Streptophyta</taxon>
        <taxon>Embryophyta</taxon>
        <taxon>Tracheophyta</taxon>
        <taxon>Spermatophyta</taxon>
        <taxon>Magnoliopsida</taxon>
        <taxon>Liliopsida</taxon>
        <taxon>Poales</taxon>
        <taxon>Poaceae</taxon>
        <taxon>PACMAD clade</taxon>
        <taxon>Panicoideae</taxon>
        <taxon>Panicodae</taxon>
        <taxon>Paniceae</taxon>
        <taxon>Panicinae</taxon>
        <taxon>Panicum</taxon>
        <taxon>Panicum sect. Panicum</taxon>
    </lineage>
</organism>
<feature type="compositionally biased region" description="Basic and acidic residues" evidence="1">
    <location>
        <begin position="67"/>
        <end position="77"/>
    </location>
</feature>
<feature type="compositionally biased region" description="Basic and acidic residues" evidence="1">
    <location>
        <begin position="103"/>
        <end position="114"/>
    </location>
</feature>
<reference evidence="3" key="1">
    <citation type="journal article" date="2019" name="Nat. Commun.">
        <title>The genome of broomcorn millet.</title>
        <authorList>
            <person name="Zou C."/>
            <person name="Miki D."/>
            <person name="Li D."/>
            <person name="Tang Q."/>
            <person name="Xiao L."/>
            <person name="Rajput S."/>
            <person name="Deng P."/>
            <person name="Jia W."/>
            <person name="Huang R."/>
            <person name="Zhang M."/>
            <person name="Sun Y."/>
            <person name="Hu J."/>
            <person name="Fu X."/>
            <person name="Schnable P.S."/>
            <person name="Li F."/>
            <person name="Zhang H."/>
            <person name="Feng B."/>
            <person name="Zhu X."/>
            <person name="Liu R."/>
            <person name="Schnable J.C."/>
            <person name="Zhu J.-K."/>
            <person name="Zhang H."/>
        </authorList>
    </citation>
    <scope>NUCLEOTIDE SEQUENCE [LARGE SCALE GENOMIC DNA]</scope>
</reference>
<dbReference type="EMBL" id="PQIB02000007">
    <property type="protein sequence ID" value="RLN09630.1"/>
    <property type="molecule type" value="Genomic_DNA"/>
</dbReference>
<name>A0A3L6RW17_PANMI</name>
<comment type="caution">
    <text evidence="2">The sequence shown here is derived from an EMBL/GenBank/DDBJ whole genome shotgun (WGS) entry which is preliminary data.</text>
</comment>